<feature type="compositionally biased region" description="Polar residues" evidence="1">
    <location>
        <begin position="105"/>
        <end position="116"/>
    </location>
</feature>
<feature type="region of interest" description="Disordered" evidence="1">
    <location>
        <begin position="494"/>
        <end position="575"/>
    </location>
</feature>
<evidence type="ECO:0000313" key="2">
    <source>
        <dbReference type="EMBL" id="JAC88282.1"/>
    </source>
</evidence>
<feature type="compositionally biased region" description="Low complexity" evidence="1">
    <location>
        <begin position="281"/>
        <end position="294"/>
    </location>
</feature>
<accession>A0A069DX61</accession>
<feature type="compositionally biased region" description="Low complexity" evidence="1">
    <location>
        <begin position="509"/>
        <end position="531"/>
    </location>
</feature>
<feature type="compositionally biased region" description="Polar residues" evidence="1">
    <location>
        <begin position="230"/>
        <end position="244"/>
    </location>
</feature>
<reference evidence="2" key="1">
    <citation type="journal article" date="2015" name="J. Med. Entomol.">
        <title>A Deep Insight Into the Sialotranscriptome of the Chagas Disease Vector, Panstrongylus megistus (Hemiptera: Heteroptera).</title>
        <authorList>
            <person name="Ribeiro J.M."/>
            <person name="Schwarz A."/>
            <person name="Francischetti I.M."/>
        </authorList>
    </citation>
    <scope>NUCLEOTIDE SEQUENCE</scope>
    <source>
        <tissue evidence="2">Salivary glands</tissue>
    </source>
</reference>
<sequence length="744" mass="80028">MDLAKVVPGLTSLEMLVPQVQAATVNVVQVSGSSAVANPQPPVPVTPGQNSILTPVSVVSGPDVGDSNSSGHGITDIRDNRSLVHQNCGSVAEQLSDTHGKADDSQTIQESSQVSPHIQKVGQPYKTKEHTESEQEEKTVYRLIMKEGRGMEQYYSTEQALDNVISGTDSNNAVSYSQDIIKILKKKKERESSKMNESSMASLPKFQHAFGRQLYQSIDGGTSVVPGTGDNESGSQFSGTAISESSTRANEGVVVVAEKEDSTLSKAVQTVLKEAESTKIQTQSTTQQHQSPQPMSKETPEMTNQSQGVIFTCKVPISISNSTLLQGKPVAILKSSSDLIVHGQKVSEEIKKDSVIRSNMSALLAAALQTTPIKNTTNLKKQDKGDAVVRESTNKVHVASAQVQKSKRPTSVQTGVSKLVRTENLQTGASNPSSLVTIPLPARTVVLAMNQPRTVSSNISNKIDRTDQTNVCSSTLEQLREFESVLEHVTNTSQMKERCVKKPGASQPSVTQEVLTVQSQSQQTQVSHQTTIAHQTMGQPHNSNNQQQQTSTAATPSSPKETTPTHTSTEFTTPIEITERVVTLVSKGGSTTVQAVQTTGNVQKMSATPVVVVQSCSSRQSSPSPTPSHKLKISKPKAKSSSICKTTPITTTSTTTLKVSALTKPQQKPQEDEQTTQRIYAILDKYAEQLRNSPELKNKPAPRRRSNPPTNPAQSSKRKKGSKKSTGCCSVDASPIDGCCEDIR</sequence>
<feature type="region of interest" description="Disordered" evidence="1">
    <location>
        <begin position="276"/>
        <end position="305"/>
    </location>
</feature>
<dbReference type="EMBL" id="GBGD01000607">
    <property type="protein sequence ID" value="JAC88282.1"/>
    <property type="molecule type" value="mRNA"/>
</dbReference>
<feature type="region of interest" description="Disordered" evidence="1">
    <location>
        <begin position="221"/>
        <end position="244"/>
    </location>
</feature>
<feature type="region of interest" description="Disordered" evidence="1">
    <location>
        <begin position="616"/>
        <end position="643"/>
    </location>
</feature>
<organism evidence="2">
    <name type="scientific">Panstrongylus megistus</name>
    <dbReference type="NCBI Taxonomy" id="65343"/>
    <lineage>
        <taxon>Eukaryota</taxon>
        <taxon>Metazoa</taxon>
        <taxon>Ecdysozoa</taxon>
        <taxon>Arthropoda</taxon>
        <taxon>Hexapoda</taxon>
        <taxon>Insecta</taxon>
        <taxon>Pterygota</taxon>
        <taxon>Neoptera</taxon>
        <taxon>Paraneoptera</taxon>
        <taxon>Hemiptera</taxon>
        <taxon>Heteroptera</taxon>
        <taxon>Panheteroptera</taxon>
        <taxon>Cimicomorpha</taxon>
        <taxon>Reduviidae</taxon>
        <taxon>Triatominae</taxon>
        <taxon>Panstrongylus</taxon>
    </lineage>
</organism>
<evidence type="ECO:0000256" key="1">
    <source>
        <dbReference type="SAM" id="MobiDB-lite"/>
    </source>
</evidence>
<proteinExistence type="evidence at transcript level"/>
<dbReference type="AlphaFoldDB" id="A0A069DX61"/>
<feature type="region of interest" description="Disordered" evidence="1">
    <location>
        <begin position="690"/>
        <end position="737"/>
    </location>
</feature>
<feature type="non-terminal residue" evidence="2">
    <location>
        <position position="744"/>
    </location>
</feature>
<feature type="region of interest" description="Disordered" evidence="1">
    <location>
        <begin position="94"/>
        <end position="134"/>
    </location>
</feature>
<feature type="compositionally biased region" description="Low complexity" evidence="1">
    <location>
        <begin position="539"/>
        <end position="574"/>
    </location>
</feature>
<feature type="compositionally biased region" description="Basic residues" evidence="1">
    <location>
        <begin position="629"/>
        <end position="638"/>
    </location>
</feature>
<name>A0A069DX61_9HEMI</name>
<protein>
    <submittedName>
        <fullName evidence="2">Uncharacterized protein</fullName>
    </submittedName>
</protein>